<dbReference type="Proteomes" id="UP000027265">
    <property type="component" value="Unassembled WGS sequence"/>
</dbReference>
<evidence type="ECO:0000313" key="1">
    <source>
        <dbReference type="EMBL" id="KDQ64827.1"/>
    </source>
</evidence>
<organism evidence="1 2">
    <name type="scientific">Jaapia argillacea MUCL 33604</name>
    <dbReference type="NCBI Taxonomy" id="933084"/>
    <lineage>
        <taxon>Eukaryota</taxon>
        <taxon>Fungi</taxon>
        <taxon>Dikarya</taxon>
        <taxon>Basidiomycota</taxon>
        <taxon>Agaricomycotina</taxon>
        <taxon>Agaricomycetes</taxon>
        <taxon>Agaricomycetidae</taxon>
        <taxon>Jaapiales</taxon>
        <taxon>Jaapiaceae</taxon>
        <taxon>Jaapia</taxon>
    </lineage>
</organism>
<proteinExistence type="predicted"/>
<protein>
    <submittedName>
        <fullName evidence="1">Uncharacterized protein</fullName>
    </submittedName>
</protein>
<evidence type="ECO:0000313" key="2">
    <source>
        <dbReference type="Proteomes" id="UP000027265"/>
    </source>
</evidence>
<sequence>MLSNLIRDAARRAPRLQRCMSAHASTPAKPQPRLPDKKMRALISLYHQADTFITLENLDEAIDRAFTGDDTRGIPDQPWEKAYRDLENEVWDRRSSSRVGDWQFADAGRRSWHASSWSNSRTEREGAVVDALYGLDGNRPGLEILEEEAKNAHAAAEADRKGRS</sequence>
<accession>A0A067QMQ7</accession>
<reference evidence="2" key="1">
    <citation type="journal article" date="2014" name="Proc. Natl. Acad. Sci. U.S.A.">
        <title>Extensive sampling of basidiomycete genomes demonstrates inadequacy of the white-rot/brown-rot paradigm for wood decay fungi.</title>
        <authorList>
            <person name="Riley R."/>
            <person name="Salamov A.A."/>
            <person name="Brown D.W."/>
            <person name="Nagy L.G."/>
            <person name="Floudas D."/>
            <person name="Held B.W."/>
            <person name="Levasseur A."/>
            <person name="Lombard V."/>
            <person name="Morin E."/>
            <person name="Otillar R."/>
            <person name="Lindquist E.A."/>
            <person name="Sun H."/>
            <person name="LaButti K.M."/>
            <person name="Schmutz J."/>
            <person name="Jabbour D."/>
            <person name="Luo H."/>
            <person name="Baker S.E."/>
            <person name="Pisabarro A.G."/>
            <person name="Walton J.D."/>
            <person name="Blanchette R.A."/>
            <person name="Henrissat B."/>
            <person name="Martin F."/>
            <person name="Cullen D."/>
            <person name="Hibbett D.S."/>
            <person name="Grigoriev I.V."/>
        </authorList>
    </citation>
    <scope>NUCLEOTIDE SEQUENCE [LARGE SCALE GENOMIC DNA]</scope>
    <source>
        <strain evidence="2">MUCL 33604</strain>
    </source>
</reference>
<keyword evidence="2" id="KW-1185">Reference proteome</keyword>
<dbReference type="OrthoDB" id="5597211at2759"/>
<dbReference type="AlphaFoldDB" id="A0A067QMQ7"/>
<dbReference type="HOGENOM" id="CLU_113797_0_0_1"/>
<dbReference type="EMBL" id="KL197709">
    <property type="protein sequence ID" value="KDQ64827.1"/>
    <property type="molecule type" value="Genomic_DNA"/>
</dbReference>
<gene>
    <name evidence="1" type="ORF">JAAARDRAFT_28469</name>
</gene>
<dbReference type="InParanoid" id="A0A067QMQ7"/>
<name>A0A067QMQ7_9AGAM</name>